<keyword evidence="3" id="KW-0425">Lantibiotic</keyword>
<dbReference type="Proteomes" id="UP001301012">
    <property type="component" value="Unassembled WGS sequence"/>
</dbReference>
<evidence type="ECO:0000256" key="5">
    <source>
        <dbReference type="ARBA" id="ARBA00023048"/>
    </source>
</evidence>
<dbReference type="NCBIfam" id="NF038155">
    <property type="entry name" value="lanthi_I_FDLD"/>
    <property type="match status" value="1"/>
</dbReference>
<evidence type="ECO:0000256" key="2">
    <source>
        <dbReference type="ARBA" id="ARBA00022529"/>
    </source>
</evidence>
<evidence type="ECO:0000313" key="7">
    <source>
        <dbReference type="Proteomes" id="UP001301012"/>
    </source>
</evidence>
<gene>
    <name evidence="6" type="ORF">QOZ84_11750</name>
</gene>
<reference evidence="6 7" key="1">
    <citation type="submission" date="2023-05" db="EMBL/GenBank/DDBJ databases">
        <title>Rombocin, a short stable natural nisin variant, displays selective antimicrobial activity against Listeria monocytogenes and employs dual mode of action to kill target bacterial strains.</title>
        <authorList>
            <person name="Wambui J."/>
            <person name="Stephan R."/>
            <person name="Kuipers O.P."/>
        </authorList>
    </citation>
    <scope>NUCLEOTIDE SEQUENCE [LARGE SCALE GENOMIC DNA]</scope>
    <source>
        <strain evidence="6 7">RC002</strain>
    </source>
</reference>
<sequence>MGKTNDFDLDLKVKEGTKKGVQPAITSVILCSLGCN</sequence>
<keyword evidence="4" id="KW-0044">Antibiotic</keyword>
<comment type="similarity">
    <text evidence="1">Belongs to the type A lantibiotic family.</text>
</comment>
<keyword evidence="5" id="KW-0078">Bacteriocin</keyword>
<dbReference type="RefSeq" id="WP_284133155.1">
    <property type="nucleotide sequence ID" value="NZ_JASKYM010000006.1"/>
</dbReference>
<proteinExistence type="inferred from homology"/>
<evidence type="ECO:0000256" key="3">
    <source>
        <dbReference type="ARBA" id="ARBA00022789"/>
    </source>
</evidence>
<dbReference type="EMBL" id="JASKYM010000006">
    <property type="protein sequence ID" value="MDK2564225.1"/>
    <property type="molecule type" value="Genomic_DNA"/>
</dbReference>
<dbReference type="InterPro" id="IPR006079">
    <property type="entry name" value="Lantibiotic_typ-A_Bacillales"/>
</dbReference>
<evidence type="ECO:0000256" key="4">
    <source>
        <dbReference type="ARBA" id="ARBA00023022"/>
    </source>
</evidence>
<accession>A0ABT7EBB1</accession>
<organism evidence="6 7">
    <name type="scientific">Romboutsia sedimentorum</name>
    <dbReference type="NCBI Taxonomy" id="1368474"/>
    <lineage>
        <taxon>Bacteria</taxon>
        <taxon>Bacillati</taxon>
        <taxon>Bacillota</taxon>
        <taxon>Clostridia</taxon>
        <taxon>Peptostreptococcales</taxon>
        <taxon>Peptostreptococcaceae</taxon>
        <taxon>Romboutsia</taxon>
    </lineage>
</organism>
<dbReference type="NCBIfam" id="TIGR03731">
    <property type="entry name" value="lantibio_gallid"/>
    <property type="match status" value="1"/>
</dbReference>
<protein>
    <submittedName>
        <fullName evidence="6">Gallidermin/nisin family lantibiotic</fullName>
    </submittedName>
</protein>
<keyword evidence="2" id="KW-0929">Antimicrobial</keyword>
<keyword evidence="7" id="KW-1185">Reference proteome</keyword>
<comment type="caution">
    <text evidence="6">The sequence shown here is derived from an EMBL/GenBank/DDBJ whole genome shotgun (WGS) entry which is preliminary data.</text>
</comment>
<evidence type="ECO:0000313" key="6">
    <source>
        <dbReference type="EMBL" id="MDK2564225.1"/>
    </source>
</evidence>
<name>A0ABT7EBB1_9FIRM</name>
<evidence type="ECO:0000256" key="1">
    <source>
        <dbReference type="ARBA" id="ARBA00009379"/>
    </source>
</evidence>